<dbReference type="InterPro" id="IPR023408">
    <property type="entry name" value="MscS_beta-dom_sf"/>
</dbReference>
<evidence type="ECO:0000256" key="3">
    <source>
        <dbReference type="ARBA" id="ARBA00022989"/>
    </source>
</evidence>
<dbReference type="InterPro" id="IPR010920">
    <property type="entry name" value="LSM_dom_sf"/>
</dbReference>
<dbReference type="GO" id="GO:0016020">
    <property type="term" value="C:membrane"/>
    <property type="evidence" value="ECO:0007669"/>
    <property type="project" value="UniProtKB-SubCell"/>
</dbReference>
<dbReference type="Pfam" id="PF00924">
    <property type="entry name" value="MS_channel_2nd"/>
    <property type="match status" value="1"/>
</dbReference>
<dbReference type="PANTHER" id="PTHR30566:SF5">
    <property type="entry name" value="MECHANOSENSITIVE ION CHANNEL PROTEIN 1, MITOCHONDRIAL-RELATED"/>
    <property type="match status" value="1"/>
</dbReference>
<keyword evidence="4 6" id="KW-0472">Membrane</keyword>
<keyword evidence="3 6" id="KW-1133">Transmembrane helix</keyword>
<evidence type="ECO:0000313" key="8">
    <source>
        <dbReference type="EMBL" id="KAG5191239.1"/>
    </source>
</evidence>
<keyword evidence="2 6" id="KW-0812">Transmembrane</keyword>
<evidence type="ECO:0000313" key="9">
    <source>
        <dbReference type="Proteomes" id="UP000664859"/>
    </source>
</evidence>
<feature type="domain" description="Mechanosensitive ion channel MscS" evidence="7">
    <location>
        <begin position="407"/>
        <end position="476"/>
    </location>
</feature>
<accession>A0A835ZID6</accession>
<evidence type="ECO:0000256" key="6">
    <source>
        <dbReference type="SAM" id="Phobius"/>
    </source>
</evidence>
<proteinExistence type="predicted"/>
<dbReference type="SUPFAM" id="SSF50182">
    <property type="entry name" value="Sm-like ribonucleoproteins"/>
    <property type="match status" value="1"/>
</dbReference>
<comment type="caution">
    <text evidence="8">The sequence shown here is derived from an EMBL/GenBank/DDBJ whole genome shotgun (WGS) entry which is preliminary data.</text>
</comment>
<dbReference type="EMBL" id="JAFCMP010000022">
    <property type="protein sequence ID" value="KAG5191239.1"/>
    <property type="molecule type" value="Genomic_DNA"/>
</dbReference>
<evidence type="ECO:0000256" key="4">
    <source>
        <dbReference type="ARBA" id="ARBA00023136"/>
    </source>
</evidence>
<evidence type="ECO:0000259" key="7">
    <source>
        <dbReference type="Pfam" id="PF00924"/>
    </source>
</evidence>
<dbReference type="Gene3D" id="1.10.287.1260">
    <property type="match status" value="1"/>
</dbReference>
<evidence type="ECO:0000256" key="2">
    <source>
        <dbReference type="ARBA" id="ARBA00022692"/>
    </source>
</evidence>
<organism evidence="8 9">
    <name type="scientific">Tribonema minus</name>
    <dbReference type="NCBI Taxonomy" id="303371"/>
    <lineage>
        <taxon>Eukaryota</taxon>
        <taxon>Sar</taxon>
        <taxon>Stramenopiles</taxon>
        <taxon>Ochrophyta</taxon>
        <taxon>PX clade</taxon>
        <taxon>Xanthophyceae</taxon>
        <taxon>Tribonematales</taxon>
        <taxon>Tribonemataceae</taxon>
        <taxon>Tribonema</taxon>
    </lineage>
</organism>
<reference evidence="8" key="1">
    <citation type="submission" date="2021-02" db="EMBL/GenBank/DDBJ databases">
        <title>First Annotated Genome of the Yellow-green Alga Tribonema minus.</title>
        <authorList>
            <person name="Mahan K.M."/>
        </authorList>
    </citation>
    <scope>NUCLEOTIDE SEQUENCE</scope>
    <source>
        <strain evidence="8">UTEX B ZZ1240</strain>
    </source>
</reference>
<feature type="region of interest" description="Disordered" evidence="5">
    <location>
        <begin position="574"/>
        <end position="603"/>
    </location>
</feature>
<dbReference type="AlphaFoldDB" id="A0A835ZID6"/>
<evidence type="ECO:0000256" key="1">
    <source>
        <dbReference type="ARBA" id="ARBA00004370"/>
    </source>
</evidence>
<gene>
    <name evidence="8" type="ORF">JKP88DRAFT_266639</name>
</gene>
<protein>
    <submittedName>
        <fullName evidence="8">Mechanosensitive ion channel-domain-containing protein</fullName>
    </submittedName>
</protein>
<dbReference type="InterPro" id="IPR006685">
    <property type="entry name" value="MscS_channel_2nd"/>
</dbReference>
<dbReference type="PANTHER" id="PTHR30566">
    <property type="entry name" value="YNAI-RELATED MECHANOSENSITIVE ION CHANNEL"/>
    <property type="match status" value="1"/>
</dbReference>
<dbReference type="Proteomes" id="UP000664859">
    <property type="component" value="Unassembled WGS sequence"/>
</dbReference>
<comment type="subcellular location">
    <subcellularLocation>
        <location evidence="1">Membrane</location>
    </subcellularLocation>
</comment>
<sequence>MACDSKVRSRSVVDLCVPDEEAKMRHAHQEHRLLRNYLTMSSTAKPRQFCCLDGGTICSLCSSMGCCAFLYSTHVAESSQNAGHFGAGVPVDVVTHMGCELTTAMVVLAHAAVELPVTAPLQNPWWVVAMHSTSKLKACRHRRLIGQCSQLPIDVDVHVRGLNENFIEKCNFSSTCNLQRGTSHGSHCAYEVPSTSGLDRGVSFVRALINPRDLALFVGFYLVYKKALRVIYGLQAKAMRAMASRSGSGAPAAVKPFEQSWLGFLEPRLRSLTRVMAGLYVANGALGGLANLGYRLRPGTQDFVSTVVATLYAGYFIDELKRQQRSRDAFCCLSCAPQFYLPVIWPELQNDMRKAFIYNRTTSVLTWTLVALGLLQVISAFLHIPLASTMAFGGAGGIAFGFAAKGIFENFFGGLTLLLSEPFVPGDMVHFEYGGEVMEGRVERVGWYQTRLRGRDTRPTYIPNNVFLSNLVTNMDRISECTCMHMQPLHTRGAEGSGVLLLSNFIVQFLLSDFVTTMDRISECGADAGERAAHPQVKLSVQRPNEWQHDVRRNTLCAPQVRAQAAPALPRHVAGGADADRHQGSTQRAAQGGPAVAVPRAPGRLRGMNGRTLRVQCLTAVLICASLGARALLQGAADQHRAVLCDEELRRVPLPAAGCPPSAAALECSVPEAMAEPQGDAGTGPRCTSRLARRFCRTRLWRVCSEQLAPALSRDLSLCRGPCGACTVRVATDSTRDSALRRHVTPRRRRRRQARFGCRRGSALGICNCRQGSHSQHNTATLLASAHTHWRMRHLLSDCRGSDAHHRARPLVS</sequence>
<name>A0A835ZID6_9STRA</name>
<dbReference type="GO" id="GO:0055085">
    <property type="term" value="P:transmembrane transport"/>
    <property type="evidence" value="ECO:0007669"/>
    <property type="project" value="InterPro"/>
</dbReference>
<feature type="transmembrane region" description="Helical" evidence="6">
    <location>
        <begin position="275"/>
        <end position="294"/>
    </location>
</feature>
<dbReference type="OrthoDB" id="204845at2759"/>
<evidence type="ECO:0000256" key="5">
    <source>
        <dbReference type="SAM" id="MobiDB-lite"/>
    </source>
</evidence>
<feature type="transmembrane region" description="Helical" evidence="6">
    <location>
        <begin position="364"/>
        <end position="384"/>
    </location>
</feature>
<keyword evidence="9" id="KW-1185">Reference proteome</keyword>
<dbReference type="Gene3D" id="2.30.30.60">
    <property type="match status" value="1"/>
</dbReference>